<keyword evidence="23" id="KW-0472">Membrane</keyword>
<dbReference type="InterPro" id="IPR024548">
    <property type="entry name" value="Cu2_monoox_C"/>
</dbReference>
<evidence type="ECO:0000256" key="20">
    <source>
        <dbReference type="PIRSR" id="PIRSR600720-3"/>
    </source>
</evidence>
<gene>
    <name evidence="28 29" type="primary">LOC115218053</name>
</gene>
<evidence type="ECO:0000256" key="17">
    <source>
        <dbReference type="ARBA" id="ARBA00048431"/>
    </source>
</evidence>
<keyword evidence="16" id="KW-0511">Multifunctional enzyme</keyword>
<comment type="cofactor">
    <cofactor evidence="19">
        <name>Zn(2+)</name>
        <dbReference type="ChEBI" id="CHEBI:29105"/>
    </cofactor>
    <text evidence="19">Binds one Zn(2+) ion per subunit.</text>
</comment>
<feature type="disulfide bond" evidence="20">
    <location>
        <begin position="216"/>
        <end position="323"/>
    </location>
</feature>
<evidence type="ECO:0000256" key="24">
    <source>
        <dbReference type="SAM" id="SignalP"/>
    </source>
</evidence>
<evidence type="ECO:0000256" key="8">
    <source>
        <dbReference type="ARBA" id="ARBA00022729"/>
    </source>
</evidence>
<dbReference type="PRINTS" id="PR00790">
    <property type="entry name" value="PAMONOXGNASE"/>
</dbReference>
<dbReference type="SUPFAM" id="SSF101898">
    <property type="entry name" value="NHL repeat"/>
    <property type="match status" value="1"/>
</dbReference>
<evidence type="ECO:0000313" key="28">
    <source>
        <dbReference type="RefSeq" id="XP_029643674.1"/>
    </source>
</evidence>
<dbReference type="Pfam" id="PF01436">
    <property type="entry name" value="NHL"/>
    <property type="match status" value="1"/>
</dbReference>
<feature type="domain" description="Copper type II ascorbate-dependent monooxygenase N-terminal" evidence="25">
    <location>
        <begin position="61"/>
        <end position="166"/>
    </location>
</feature>
<evidence type="ECO:0000256" key="15">
    <source>
        <dbReference type="ARBA" id="ARBA00023239"/>
    </source>
</evidence>
<dbReference type="CDD" id="cd14958">
    <property type="entry name" value="NHL_PAL_like"/>
    <property type="match status" value="1"/>
</dbReference>
<keyword evidence="14" id="KW-0325">Glycoprotein</keyword>
<evidence type="ECO:0000256" key="18">
    <source>
        <dbReference type="PIRSR" id="PIRSR600720-1"/>
    </source>
</evidence>
<dbReference type="AlphaFoldDB" id="A0A6P7SZ48"/>
<feature type="transmembrane region" description="Helical" evidence="23">
    <location>
        <begin position="745"/>
        <end position="765"/>
    </location>
</feature>
<comment type="subcellular location">
    <subcellularLocation>
        <location evidence="2">Secreted</location>
    </subcellularLocation>
</comment>
<dbReference type="GO" id="GO:0006518">
    <property type="term" value="P:peptide metabolic process"/>
    <property type="evidence" value="ECO:0007669"/>
    <property type="project" value="InterPro"/>
</dbReference>
<evidence type="ECO:0000313" key="27">
    <source>
        <dbReference type="Proteomes" id="UP000515154"/>
    </source>
</evidence>
<feature type="binding site" evidence="19">
    <location>
        <position position="675"/>
    </location>
    <ligand>
        <name>Zn(2+)</name>
        <dbReference type="ChEBI" id="CHEBI:29105"/>
        <note>catalytic</note>
    </ligand>
</feature>
<reference evidence="28 29" key="1">
    <citation type="submission" date="2025-08" db="UniProtKB">
        <authorList>
            <consortium name="RefSeq"/>
        </authorList>
    </citation>
    <scope>IDENTIFICATION</scope>
</reference>
<evidence type="ECO:0000256" key="9">
    <source>
        <dbReference type="ARBA" id="ARBA00022737"/>
    </source>
</evidence>
<comment type="similarity">
    <text evidence="4">In the N-terminal section; belongs to the copper type II ascorbate-dependent monooxygenase family.</text>
</comment>
<dbReference type="GO" id="GO:0005507">
    <property type="term" value="F:copper ion binding"/>
    <property type="evidence" value="ECO:0007669"/>
    <property type="project" value="InterPro"/>
</dbReference>
<evidence type="ECO:0000256" key="11">
    <source>
        <dbReference type="ARBA" id="ARBA00023008"/>
    </source>
</evidence>
<evidence type="ECO:0000256" key="23">
    <source>
        <dbReference type="SAM" id="Phobius"/>
    </source>
</evidence>
<keyword evidence="23" id="KW-1133">Transmembrane helix</keyword>
<sequence>MISVLPHASWLLALLLLVCTFLSTITTHVVSEKNTCLDPVTRKVKNLEDLDLQKITISMPGARPSKDDEYLCTSKKLSKETNYIVKFESLSDAVIAHHIILFGCPEPLTVGGIWSCGTICKRNEAKILYAWAKNADPAKLPCNVGFHIGKGSNISSLVMQVHYKNKFTDAQPADNSGLSLYVTKHKQKYAAGIFILDSDDGFIPKSTPLSNIDVSCKFPRRVIYPFAFRTHAHNLARVVSAYKFNGSWTLIGKSNPHWPQAFYPIERRIKIERNDTVVARCTYNSTGRNSDTKIGPTHEDEMCNFYMMYYSHSEDHIPNFIECINNKFPDFTKYIPASSVEQLPYNPYLEQKALQSKTHPSENAVHQRLNKNSQITREKSDSQQQFQDMTYVPDWPAKNGLTLGHVSGVSVGPDGSVHVFHRGPQIWNTRSFNKSNIFQDQNKPILVPTIVVFSKEGKLLNQWGNNTFFMPHGITVDKNGSVWLTDVALHQVFRFSAGERKLDLELGERFRPGNDKQHFCQPSSVAVMSDGQFFVADGYCNSRIMKFSKEGMFLDEWGHSDSALQSDGFPAPYVFFIVHSVTVAEDKGLVCASDRGNGRIQCFDLSGKFYKQIHLKEFGYVIYSVDYCYQHGGILFAVNGPRNHTKKPCKVFAIDIKTGILLSSWNCPKGLGFPHDISVDNKNHAVYVGDLLAKTVWKLQMTTPNISEYLSKKNEIPQPMVTAENVPLLDNGLESTSDSNFKASVIVGSLLVAPMFFIVLITVFVRYYHAGKLKCCDYRRSMAGHQHRSFFGNLLIDRHKGFNPLNTEDSDHEIDPLNNSDDEDDYRITRKT</sequence>
<feature type="binding site" evidence="18">
    <location>
        <position position="595"/>
    </location>
    <ligand>
        <name>a protein</name>
        <dbReference type="ChEBI" id="CHEBI:16541"/>
    </ligand>
    <ligandPart>
        <name>C-terminal Xaa-(2S)-2-hydroxyglycine residue</name>
        <dbReference type="ChEBI" id="CHEBI:142768"/>
    </ligandPart>
</feature>
<organism evidence="27 28">
    <name type="scientific">Octopus sinensis</name>
    <name type="common">East Asian common octopus</name>
    <dbReference type="NCBI Taxonomy" id="2607531"/>
    <lineage>
        <taxon>Eukaryota</taxon>
        <taxon>Metazoa</taxon>
        <taxon>Spiralia</taxon>
        <taxon>Lophotrochozoa</taxon>
        <taxon>Mollusca</taxon>
        <taxon>Cephalopoda</taxon>
        <taxon>Coleoidea</taxon>
        <taxon>Octopodiformes</taxon>
        <taxon>Octopoda</taxon>
        <taxon>Incirrata</taxon>
        <taxon>Octopodidae</taxon>
        <taxon>Octopus</taxon>
    </lineage>
</organism>
<evidence type="ECO:0000259" key="26">
    <source>
        <dbReference type="Pfam" id="PF03712"/>
    </source>
</evidence>
<feature type="disulfide bond" evidence="20">
    <location>
        <begin position="281"/>
        <end position="303"/>
    </location>
</feature>
<keyword evidence="23" id="KW-0812">Transmembrane</keyword>
<evidence type="ECO:0000256" key="2">
    <source>
        <dbReference type="ARBA" id="ARBA00004613"/>
    </source>
</evidence>
<evidence type="ECO:0000256" key="7">
    <source>
        <dbReference type="ARBA" id="ARBA00022723"/>
    </source>
</evidence>
<dbReference type="InterPro" id="IPR011042">
    <property type="entry name" value="6-blade_b-propeller_TolB-like"/>
</dbReference>
<dbReference type="RefSeq" id="XP_029643675.1">
    <property type="nucleotide sequence ID" value="XM_029787815.2"/>
</dbReference>
<dbReference type="Pfam" id="PF03712">
    <property type="entry name" value="Cu2_monoox_C"/>
    <property type="match status" value="1"/>
</dbReference>
<feature type="domain" description="Copper type II ascorbate-dependent monooxygenase C-terminal" evidence="26">
    <location>
        <begin position="190"/>
        <end position="314"/>
    </location>
</feature>
<feature type="repeat" description="NHL" evidence="21">
    <location>
        <begin position="511"/>
        <end position="550"/>
    </location>
</feature>
<feature type="binding site" evidence="19">
    <location>
        <position position="162"/>
    </location>
    <ligand>
        <name>Cu(2+)</name>
        <dbReference type="ChEBI" id="CHEBI:29036"/>
        <label>1</label>
        <note>catalytic</note>
    </ligand>
</feature>
<dbReference type="PANTHER" id="PTHR10680:SF14">
    <property type="entry name" value="PEPTIDYL-GLYCINE ALPHA-AMIDATING MONOOXYGENASE"/>
    <property type="match status" value="1"/>
</dbReference>
<feature type="binding site" evidence="19">
    <location>
        <position position="98"/>
    </location>
    <ligand>
        <name>Cu(2+)</name>
        <dbReference type="ChEBI" id="CHEBI:29036"/>
        <label>1</label>
        <note>catalytic</note>
    </ligand>
</feature>
<dbReference type="PROSITE" id="PS51125">
    <property type="entry name" value="NHL"/>
    <property type="match status" value="2"/>
</dbReference>
<feature type="repeat" description="NHL" evidence="21">
    <location>
        <begin position="457"/>
        <end position="498"/>
    </location>
</feature>
<evidence type="ECO:0000256" key="13">
    <source>
        <dbReference type="ARBA" id="ARBA00023157"/>
    </source>
</evidence>
<dbReference type="Gene3D" id="2.60.120.230">
    <property type="match status" value="1"/>
</dbReference>
<feature type="binding site" evidence="19">
    <location>
        <position position="231"/>
    </location>
    <ligand>
        <name>Cu(2+)</name>
        <dbReference type="ChEBI" id="CHEBI:29036"/>
        <label>1</label>
        <note>catalytic</note>
    </ligand>
</feature>
<feature type="binding site" evidence="19">
    <location>
        <position position="233"/>
    </location>
    <ligand>
        <name>Cu(2+)</name>
        <dbReference type="ChEBI" id="CHEBI:29036"/>
        <label>1</label>
        <note>catalytic</note>
    </ligand>
</feature>
<dbReference type="GO" id="GO:0004504">
    <property type="term" value="F:peptidylglycine monooxygenase activity"/>
    <property type="evidence" value="ECO:0007669"/>
    <property type="project" value="UniProtKB-EC"/>
</dbReference>
<keyword evidence="7 19" id="KW-0479">Metal-binding</keyword>
<evidence type="ECO:0000313" key="29">
    <source>
        <dbReference type="RefSeq" id="XP_029643675.1"/>
    </source>
</evidence>
<protein>
    <submittedName>
        <fullName evidence="28 29">Peptidyl-glycine alpha-amidating monooxygenase B</fullName>
    </submittedName>
</protein>
<feature type="binding site" evidence="19">
    <location>
        <position position="409"/>
    </location>
    <ligand>
        <name>Ca(2+)</name>
        <dbReference type="ChEBI" id="CHEBI:29108"/>
        <note>structural</note>
    </ligand>
</feature>
<dbReference type="Gene3D" id="2.120.10.30">
    <property type="entry name" value="TolB, C-terminal domain"/>
    <property type="match status" value="1"/>
</dbReference>
<keyword evidence="15" id="KW-0456">Lyase</keyword>
<evidence type="ECO:0000256" key="3">
    <source>
        <dbReference type="ARBA" id="ARBA00006026"/>
    </source>
</evidence>
<dbReference type="Pfam" id="PF01082">
    <property type="entry name" value="Cu2_monooxygen"/>
    <property type="match status" value="1"/>
</dbReference>
<comment type="catalytic activity">
    <reaction evidence="17">
        <text>a [peptide]-C-terminal glycine + 2 L-ascorbate + O2 = a [peptide]-C-terminal (2S)-2-hydroxyglycine + 2 monodehydro-L-ascorbate radical + H2O</text>
        <dbReference type="Rhea" id="RHEA:21452"/>
        <dbReference type="Rhea" id="RHEA-COMP:13486"/>
        <dbReference type="Rhea" id="RHEA-COMP:15321"/>
        <dbReference type="ChEBI" id="CHEBI:15377"/>
        <dbReference type="ChEBI" id="CHEBI:15379"/>
        <dbReference type="ChEBI" id="CHEBI:38290"/>
        <dbReference type="ChEBI" id="CHEBI:59513"/>
        <dbReference type="ChEBI" id="CHEBI:137000"/>
        <dbReference type="ChEBI" id="CHEBI:142768"/>
        <dbReference type="EC" id="1.14.17.3"/>
    </reaction>
</comment>
<proteinExistence type="inferred from homology"/>
<keyword evidence="8 24" id="KW-0732">Signal</keyword>
<dbReference type="Gene3D" id="2.60.120.310">
    <property type="entry name" value="Copper type II, ascorbate-dependent monooxygenase, N-terminal domain"/>
    <property type="match status" value="1"/>
</dbReference>
<feature type="disulfide bond" evidence="20">
    <location>
        <begin position="520"/>
        <end position="540"/>
    </location>
</feature>
<keyword evidence="9" id="KW-0677">Repeat</keyword>
<evidence type="ECO:0000256" key="4">
    <source>
        <dbReference type="ARBA" id="ARBA00010263"/>
    </source>
</evidence>
<feature type="binding site" evidence="18">
    <location>
        <position position="539"/>
    </location>
    <ligand>
        <name>a protein</name>
        <dbReference type="ChEBI" id="CHEBI:16541"/>
    </ligand>
    <ligandPart>
        <name>C-terminal Xaa-(2S)-2-hydroxyglycine residue</name>
        <dbReference type="ChEBI" id="CHEBI:142768"/>
    </ligandPart>
</feature>
<evidence type="ECO:0000256" key="10">
    <source>
        <dbReference type="ARBA" id="ARBA00023002"/>
    </source>
</evidence>
<feature type="binding site" evidence="19">
    <location>
        <position position="472"/>
    </location>
    <ligand>
        <name>Zn(2+)</name>
        <dbReference type="ChEBI" id="CHEBI:29105"/>
        <note>catalytic</note>
    </ligand>
</feature>
<evidence type="ECO:0000256" key="5">
    <source>
        <dbReference type="ARBA" id="ARBA00010676"/>
    </source>
</evidence>
<dbReference type="Proteomes" id="UP000515154">
    <property type="component" value="Linkage group LG12"/>
</dbReference>
<comment type="catalytic activity">
    <reaction evidence="1">
        <text>a [peptide]-C-terminal (2S)-2-hydroxyglycine = a [peptide]-C-terminal amide + glyoxylate</text>
        <dbReference type="Rhea" id="RHEA:20924"/>
        <dbReference type="Rhea" id="RHEA-COMP:13485"/>
        <dbReference type="Rhea" id="RHEA-COMP:15321"/>
        <dbReference type="ChEBI" id="CHEBI:36655"/>
        <dbReference type="ChEBI" id="CHEBI:137001"/>
        <dbReference type="ChEBI" id="CHEBI:142768"/>
        <dbReference type="EC" id="4.3.2.5"/>
    </reaction>
</comment>
<evidence type="ECO:0000256" key="14">
    <source>
        <dbReference type="ARBA" id="ARBA00023180"/>
    </source>
</evidence>
<evidence type="ECO:0000256" key="1">
    <source>
        <dbReference type="ARBA" id="ARBA00000686"/>
    </source>
</evidence>
<dbReference type="InterPro" id="IPR001258">
    <property type="entry name" value="NHL_repeat"/>
</dbReference>
<feature type="signal peptide" evidence="24">
    <location>
        <begin position="1"/>
        <end position="26"/>
    </location>
</feature>
<keyword evidence="19" id="KW-0106">Calcium</keyword>
<feature type="binding site" evidence="19">
    <location>
        <position position="676"/>
    </location>
    <ligand>
        <name>Ca(2+)</name>
        <dbReference type="ChEBI" id="CHEBI:29108"/>
        <note>structural</note>
    </ligand>
</feature>
<keyword evidence="13 20" id="KW-1015">Disulfide bond</keyword>
<dbReference type="GO" id="GO:0004598">
    <property type="term" value="F:peptidylamidoglycolate lyase activity"/>
    <property type="evidence" value="ECO:0007669"/>
    <property type="project" value="UniProtKB-EC"/>
</dbReference>
<dbReference type="InterPro" id="IPR036939">
    <property type="entry name" value="Cu2_ascorb_mOase_N_sf"/>
</dbReference>
<evidence type="ECO:0000256" key="16">
    <source>
        <dbReference type="ARBA" id="ARBA00023268"/>
    </source>
</evidence>
<keyword evidence="12 28" id="KW-0503">Monooxygenase</keyword>
<feature type="chain" id="PRO_5045019710" evidence="24">
    <location>
        <begin position="27"/>
        <end position="832"/>
    </location>
</feature>
<comment type="cofactor">
    <cofactor evidence="19">
        <name>Cu(2+)</name>
        <dbReference type="ChEBI" id="CHEBI:29036"/>
    </cofactor>
    <text evidence="19">Binds 2 Cu(2+) ions per subunit.</text>
</comment>
<accession>A0A6P7SZ48</accession>
<keyword evidence="19" id="KW-0862">Zinc</keyword>
<feature type="binding site" evidence="19">
    <location>
        <position position="579"/>
    </location>
    <ligand>
        <name>Zn(2+)</name>
        <dbReference type="ChEBI" id="CHEBI:29105"/>
        <note>catalytic</note>
    </ligand>
</feature>
<evidence type="ECO:0000256" key="6">
    <source>
        <dbReference type="ARBA" id="ARBA00022525"/>
    </source>
</evidence>
<dbReference type="SUPFAM" id="SSF49742">
    <property type="entry name" value="PHM/PNGase F"/>
    <property type="match status" value="2"/>
</dbReference>
<feature type="binding site" evidence="18">
    <location>
        <position position="422"/>
    </location>
    <ligand>
        <name>a protein</name>
        <dbReference type="ChEBI" id="CHEBI:16541"/>
    </ligand>
    <ligandPart>
        <name>C-terminal Xaa-(2S)-2-hydroxyglycine residue</name>
        <dbReference type="ChEBI" id="CHEBI:142768"/>
    </ligandPart>
</feature>
<feature type="binding site" evidence="19">
    <location>
        <position position="302"/>
    </location>
    <ligand>
        <name>Cu(2+)</name>
        <dbReference type="ChEBI" id="CHEBI:29036"/>
        <label>1</label>
        <note>catalytic</note>
    </ligand>
</feature>
<keyword evidence="6" id="KW-0964">Secreted</keyword>
<dbReference type="FunFam" id="2.60.120.310:FF:000005">
    <property type="entry name" value="Peptidylglycine alpha-hydroxylating monooxygenase"/>
    <property type="match status" value="1"/>
</dbReference>
<dbReference type="InterPro" id="IPR000323">
    <property type="entry name" value="Cu2_ascorb_mOase_N"/>
</dbReference>
<dbReference type="PANTHER" id="PTHR10680">
    <property type="entry name" value="PEPTIDYL-GLYCINE ALPHA-AMIDATING MONOOXYGENASE"/>
    <property type="match status" value="1"/>
</dbReference>
<dbReference type="InterPro" id="IPR014784">
    <property type="entry name" value="Cu2_ascorb_mOase-like_C"/>
</dbReference>
<evidence type="ECO:0000256" key="19">
    <source>
        <dbReference type="PIRSR" id="PIRSR600720-2"/>
    </source>
</evidence>
<dbReference type="GO" id="GO:0005576">
    <property type="term" value="C:extracellular region"/>
    <property type="evidence" value="ECO:0007669"/>
    <property type="project" value="UniProtKB-SubCell"/>
</dbReference>
<feature type="disulfide bond" evidence="20">
    <location>
        <begin position="72"/>
        <end position="116"/>
    </location>
</feature>
<keyword evidence="11 19" id="KW-0186">Copper</keyword>
<evidence type="ECO:0000256" key="22">
    <source>
        <dbReference type="SAM" id="MobiDB-lite"/>
    </source>
</evidence>
<dbReference type="KEGG" id="osn:115218053"/>
<evidence type="ECO:0000256" key="21">
    <source>
        <dbReference type="PROSITE-ProRule" id="PRU00504"/>
    </source>
</evidence>
<dbReference type="RefSeq" id="XP_029643674.1">
    <property type="nucleotide sequence ID" value="XM_029787814.2"/>
</dbReference>
<feature type="disulfide bond" evidence="20">
    <location>
        <begin position="591"/>
        <end position="602"/>
    </location>
</feature>
<keyword evidence="27" id="KW-1185">Reference proteome</keyword>
<feature type="binding site" evidence="19">
    <location>
        <position position="97"/>
    </location>
    <ligand>
        <name>Cu(2+)</name>
        <dbReference type="ChEBI" id="CHEBI:29036"/>
        <label>1</label>
        <note>catalytic</note>
    </ligand>
</feature>
<comment type="similarity">
    <text evidence="3">In the C-terminal section; belongs to the peptidyl-alpha-hydroxyglycine alpha-amidating lyase family.</text>
</comment>
<evidence type="ECO:0000256" key="12">
    <source>
        <dbReference type="ARBA" id="ARBA00023033"/>
    </source>
</evidence>
<dbReference type="GO" id="GO:0016020">
    <property type="term" value="C:membrane"/>
    <property type="evidence" value="ECO:0007669"/>
    <property type="project" value="InterPro"/>
</dbReference>
<feature type="region of interest" description="Disordered" evidence="22">
    <location>
        <begin position="807"/>
        <end position="832"/>
    </location>
</feature>
<keyword evidence="10" id="KW-0560">Oxidoreductase</keyword>
<name>A0A6P7SZ48_9MOLL</name>
<dbReference type="InterPro" id="IPR000720">
    <property type="entry name" value="PHM/PAL"/>
</dbReference>
<comment type="similarity">
    <text evidence="5">Belongs to the copper type II ascorbate-dependent monooxygenase family.</text>
</comment>
<dbReference type="InterPro" id="IPR008977">
    <property type="entry name" value="PHM/PNGase_F_dom_sf"/>
</dbReference>
<evidence type="ECO:0000259" key="25">
    <source>
        <dbReference type="Pfam" id="PF01082"/>
    </source>
</evidence>